<reference evidence="1 2" key="1">
    <citation type="submission" date="2018-10" db="EMBL/GenBank/DDBJ databases">
        <title>Sequencing the genomes of 1000 actinobacteria strains.</title>
        <authorList>
            <person name="Klenk H.-P."/>
        </authorList>
    </citation>
    <scope>NUCLEOTIDE SEQUENCE [LARGE SCALE GENOMIC DNA]</scope>
    <source>
        <strain evidence="1 2">DSM 43911</strain>
    </source>
</reference>
<dbReference type="Proteomes" id="UP000272729">
    <property type="component" value="Unassembled WGS sequence"/>
</dbReference>
<evidence type="ECO:0000313" key="2">
    <source>
        <dbReference type="Proteomes" id="UP000272729"/>
    </source>
</evidence>
<dbReference type="AlphaFoldDB" id="A0A495X7Q8"/>
<proteinExistence type="predicted"/>
<name>A0A495X7Q8_9PSEU</name>
<sequence>MSISPCPERGALVTYLNPDVLDPTVFLRGVVMGPHVEDPHTAHRWLPVLLPDRTIAVLDTRNIIAVHASDNP</sequence>
<organism evidence="1 2">
    <name type="scientific">Saccharothrix variisporea</name>
    <dbReference type="NCBI Taxonomy" id="543527"/>
    <lineage>
        <taxon>Bacteria</taxon>
        <taxon>Bacillati</taxon>
        <taxon>Actinomycetota</taxon>
        <taxon>Actinomycetes</taxon>
        <taxon>Pseudonocardiales</taxon>
        <taxon>Pseudonocardiaceae</taxon>
        <taxon>Saccharothrix</taxon>
    </lineage>
</organism>
<dbReference type="RefSeq" id="WP_121221173.1">
    <property type="nucleotide sequence ID" value="NZ_JBIUBA010000002.1"/>
</dbReference>
<comment type="caution">
    <text evidence="1">The sequence shown here is derived from an EMBL/GenBank/DDBJ whole genome shotgun (WGS) entry which is preliminary data.</text>
</comment>
<dbReference type="EMBL" id="RBXR01000001">
    <property type="protein sequence ID" value="RKT69426.1"/>
    <property type="molecule type" value="Genomic_DNA"/>
</dbReference>
<protein>
    <submittedName>
        <fullName evidence="1">Uncharacterized protein</fullName>
    </submittedName>
</protein>
<gene>
    <name evidence="1" type="ORF">DFJ66_2648</name>
</gene>
<keyword evidence="2" id="KW-1185">Reference proteome</keyword>
<dbReference type="OrthoDB" id="3697292at2"/>
<evidence type="ECO:0000313" key="1">
    <source>
        <dbReference type="EMBL" id="RKT69426.1"/>
    </source>
</evidence>
<accession>A0A495X7Q8</accession>